<comment type="caution">
    <text evidence="1">The sequence shown here is derived from an EMBL/GenBank/DDBJ whole genome shotgun (WGS) entry which is preliminary data.</text>
</comment>
<evidence type="ECO:0000313" key="2">
    <source>
        <dbReference type="Proteomes" id="UP000599009"/>
    </source>
</evidence>
<dbReference type="RefSeq" id="WP_207918403.1">
    <property type="nucleotide sequence ID" value="NZ_BMME01000006.1"/>
</dbReference>
<accession>A0ABQ2EN55</accession>
<name>A0ABQ2EN55_9GAMM</name>
<evidence type="ECO:0008006" key="3">
    <source>
        <dbReference type="Google" id="ProtNLM"/>
    </source>
</evidence>
<organism evidence="1 2">
    <name type="scientific">Luteimonas terricola</name>
    <dbReference type="NCBI Taxonomy" id="645597"/>
    <lineage>
        <taxon>Bacteria</taxon>
        <taxon>Pseudomonadati</taxon>
        <taxon>Pseudomonadota</taxon>
        <taxon>Gammaproteobacteria</taxon>
        <taxon>Lysobacterales</taxon>
        <taxon>Lysobacteraceae</taxon>
        <taxon>Luteimonas</taxon>
    </lineage>
</organism>
<evidence type="ECO:0000313" key="1">
    <source>
        <dbReference type="EMBL" id="GGK17237.1"/>
    </source>
</evidence>
<keyword evidence="2" id="KW-1185">Reference proteome</keyword>
<protein>
    <recommendedName>
        <fullName evidence="3">DUF4145 domain-containing protein</fullName>
    </recommendedName>
</protein>
<sequence>MLTLEQLKVVVHQKGLTKTDTCLLCVAAGGGARVQTVAAKKYAIDAGVKGAKKWNFGAFLSAVDDKVFRTPDGWELTEVGKSHIASVAGENLSVSPAAKEAQDLRAILPKLKHQDVKDFLSEAIVCAEQSLPRAAIVLSWVGAIAIMQREVVDKHLTAFNAETLKRDPKWKAAKTTDDLGRLKESTFLEVAQTVGLIGKNVKQELDACLKLRNGCGHPNSLKVGSNKVAAHIETLALNVYVVFS</sequence>
<reference evidence="2" key="1">
    <citation type="journal article" date="2019" name="Int. J. Syst. Evol. Microbiol.">
        <title>The Global Catalogue of Microorganisms (GCM) 10K type strain sequencing project: providing services to taxonomists for standard genome sequencing and annotation.</title>
        <authorList>
            <consortium name="The Broad Institute Genomics Platform"/>
            <consortium name="The Broad Institute Genome Sequencing Center for Infectious Disease"/>
            <person name="Wu L."/>
            <person name="Ma J."/>
        </authorList>
    </citation>
    <scope>NUCLEOTIDE SEQUENCE [LARGE SCALE GENOMIC DNA]</scope>
    <source>
        <strain evidence="2">CGMCC 1.8985</strain>
    </source>
</reference>
<gene>
    <name evidence="1" type="ORF">GCM10011394_28050</name>
</gene>
<dbReference type="EMBL" id="BMME01000006">
    <property type="protein sequence ID" value="GGK17237.1"/>
    <property type="molecule type" value="Genomic_DNA"/>
</dbReference>
<dbReference type="Proteomes" id="UP000599009">
    <property type="component" value="Unassembled WGS sequence"/>
</dbReference>
<proteinExistence type="predicted"/>